<evidence type="ECO:0000256" key="1">
    <source>
        <dbReference type="SAM" id="Phobius"/>
    </source>
</evidence>
<evidence type="ECO:0000313" key="2">
    <source>
        <dbReference type="EMBL" id="PHN05937.1"/>
    </source>
</evidence>
<gene>
    <name evidence="2" type="ORF">CRP01_13235</name>
</gene>
<feature type="transmembrane region" description="Helical" evidence="1">
    <location>
        <begin position="86"/>
        <end position="103"/>
    </location>
</feature>
<protein>
    <submittedName>
        <fullName evidence="2">Uncharacterized protein</fullName>
    </submittedName>
</protein>
<name>A0A2D0NBS4_FLAN2</name>
<keyword evidence="3" id="KW-1185">Reference proteome</keyword>
<dbReference type="RefSeq" id="WP_099150530.1">
    <property type="nucleotide sequence ID" value="NZ_PDUD01000019.1"/>
</dbReference>
<dbReference type="Proteomes" id="UP000223913">
    <property type="component" value="Unassembled WGS sequence"/>
</dbReference>
<dbReference type="AlphaFoldDB" id="A0A2D0NBS4"/>
<comment type="caution">
    <text evidence="2">The sequence shown here is derived from an EMBL/GenBank/DDBJ whole genome shotgun (WGS) entry which is preliminary data.</text>
</comment>
<proteinExistence type="predicted"/>
<dbReference type="EMBL" id="PDUD01000019">
    <property type="protein sequence ID" value="PHN05937.1"/>
    <property type="molecule type" value="Genomic_DNA"/>
</dbReference>
<evidence type="ECO:0000313" key="3">
    <source>
        <dbReference type="Proteomes" id="UP000223913"/>
    </source>
</evidence>
<sequence>MEHPTEFDLQLAINNFIREIDRRQVFDRDQLDELYDHFTEETASLTALGLNEREAFTVSKLRFGEAAVIRREYERVQPVDGAGQKIIFGFMGFFMIGFGYSLVSAAHQLVTSLYRRFGETREMLFLFLDYFLSFLIMGGLLTYIVYRLRTKPYFTRLELFAIPLLGFFMNFSGNRFLLQLAVLLTYILIYRERKTLIPA</sequence>
<reference evidence="2 3" key="1">
    <citation type="submission" date="2017-10" db="EMBL/GenBank/DDBJ databases">
        <title>The draft genome sequence of Lewinella nigricans NBRC 102662.</title>
        <authorList>
            <person name="Wang K."/>
        </authorList>
    </citation>
    <scope>NUCLEOTIDE SEQUENCE [LARGE SCALE GENOMIC DNA]</scope>
    <source>
        <strain evidence="2 3">NBRC 102662</strain>
    </source>
</reference>
<keyword evidence="1" id="KW-1133">Transmembrane helix</keyword>
<organism evidence="2 3">
    <name type="scientific">Flavilitoribacter nigricans (strain ATCC 23147 / DSM 23189 / NBRC 102662 / NCIMB 1420 / SS-2)</name>
    <name type="common">Lewinella nigricans</name>
    <dbReference type="NCBI Taxonomy" id="1122177"/>
    <lineage>
        <taxon>Bacteria</taxon>
        <taxon>Pseudomonadati</taxon>
        <taxon>Bacteroidota</taxon>
        <taxon>Saprospiria</taxon>
        <taxon>Saprospirales</taxon>
        <taxon>Lewinellaceae</taxon>
        <taxon>Flavilitoribacter</taxon>
    </lineage>
</organism>
<feature type="transmembrane region" description="Helical" evidence="1">
    <location>
        <begin position="166"/>
        <end position="189"/>
    </location>
</feature>
<feature type="transmembrane region" description="Helical" evidence="1">
    <location>
        <begin position="124"/>
        <end position="146"/>
    </location>
</feature>
<keyword evidence="1" id="KW-0812">Transmembrane</keyword>
<accession>A0A2D0NBS4</accession>
<keyword evidence="1" id="KW-0472">Membrane</keyword>